<dbReference type="Gene3D" id="3.40.50.1820">
    <property type="entry name" value="alpha/beta hydrolase"/>
    <property type="match status" value="1"/>
</dbReference>
<dbReference type="GO" id="GO:0016301">
    <property type="term" value="F:kinase activity"/>
    <property type="evidence" value="ECO:0007669"/>
    <property type="project" value="UniProtKB-KW"/>
</dbReference>
<evidence type="ECO:0000256" key="5">
    <source>
        <dbReference type="ARBA" id="ARBA00022723"/>
    </source>
</evidence>
<dbReference type="SUPFAM" id="SSF52009">
    <property type="entry name" value="Phosphohistidine domain"/>
    <property type="match status" value="1"/>
</dbReference>
<evidence type="ECO:0000259" key="13">
    <source>
        <dbReference type="Pfam" id="PF07859"/>
    </source>
</evidence>
<dbReference type="EMBL" id="JATAAI010000001">
    <property type="protein sequence ID" value="KAK1749060.1"/>
    <property type="molecule type" value="Genomic_DNA"/>
</dbReference>
<comment type="similarity">
    <text evidence="2">Belongs to the PEP-utilizing enzyme family.</text>
</comment>
<feature type="domain" description="PEP-utilising enzyme C-terminal" evidence="12">
    <location>
        <begin position="387"/>
        <end position="659"/>
    </location>
</feature>
<dbReference type="InterPro" id="IPR010121">
    <property type="entry name" value="Pyruvate_phosphate_dikinase"/>
</dbReference>
<dbReference type="PROSITE" id="PS00370">
    <property type="entry name" value="PEP_ENZYMES_PHOS_SITE"/>
    <property type="match status" value="1"/>
</dbReference>
<evidence type="ECO:0000259" key="10">
    <source>
        <dbReference type="Pfam" id="PF00391"/>
    </source>
</evidence>
<keyword evidence="4 14" id="KW-0808">Transferase</keyword>
<evidence type="ECO:0000313" key="14">
    <source>
        <dbReference type="EMBL" id="KAK1749060.1"/>
    </source>
</evidence>
<dbReference type="SUPFAM" id="SSF63882">
    <property type="entry name" value="MoeA N-terminal region -like"/>
    <property type="match status" value="1"/>
</dbReference>
<evidence type="ECO:0000256" key="2">
    <source>
        <dbReference type="ARBA" id="ARBA00007837"/>
    </source>
</evidence>
<dbReference type="Pfam" id="PF01326">
    <property type="entry name" value="PPDK_N"/>
    <property type="match status" value="1"/>
</dbReference>
<keyword evidence="8" id="KW-0067">ATP-binding</keyword>
<dbReference type="GO" id="GO:0050242">
    <property type="term" value="F:pyruvate, phosphate dikinase activity"/>
    <property type="evidence" value="ECO:0007669"/>
    <property type="project" value="UniProtKB-EC"/>
</dbReference>
<comment type="caution">
    <text evidence="14">The sequence shown here is derived from an EMBL/GenBank/DDBJ whole genome shotgun (WGS) entry which is preliminary data.</text>
</comment>
<evidence type="ECO:0000256" key="3">
    <source>
        <dbReference type="ARBA" id="ARBA00011994"/>
    </source>
</evidence>
<evidence type="ECO:0000256" key="7">
    <source>
        <dbReference type="ARBA" id="ARBA00022777"/>
    </source>
</evidence>
<evidence type="ECO:0000256" key="8">
    <source>
        <dbReference type="ARBA" id="ARBA00022840"/>
    </source>
</evidence>
<accession>A0AAD8YPS3</accession>
<dbReference type="Gene3D" id="1.10.189.10">
    <property type="entry name" value="Pyruvate Phosphate Dikinase, domain 2"/>
    <property type="match status" value="1"/>
</dbReference>
<dbReference type="InterPro" id="IPR036135">
    <property type="entry name" value="MoeA_linker/N_sf"/>
</dbReference>
<keyword evidence="15" id="KW-1185">Reference proteome</keyword>
<dbReference type="PANTHER" id="PTHR22931:SF9">
    <property type="entry name" value="PYRUVATE, PHOSPHATE DIKINASE 1, CHLOROPLASTIC"/>
    <property type="match status" value="1"/>
</dbReference>
<dbReference type="EC" id="2.7.9.1" evidence="3"/>
<keyword evidence="6" id="KW-0547">Nucleotide-binding</keyword>
<sequence length="1478" mass="162308">MPGMMDTVLNIGLNDETVEGLAKATDNPRFAWDSYRRLLDMFGEVVLGIPHEDFEKRFDKVKENANAKSDVDLTVDELKILCDEYKQVYKEQNQYFPSDPYEQLHACVKAVFGSWMTPRAVKYREINNIRNLIGTATNIQTMVFGNLGDDSGTGVAFSRNPSTGENRTGVAALKIAIDLVNEGICTKSEALLKVEPTHVEQLLHPTFSPDALKSDAYTNGVVAKGLPGSPGAAVGRLVFTPKQAEDMKANGESVILAREVTSPEDVGGMWAAAGIVTARGGMTSHAAVVARGWGKPCVCGCSDIVVSEVNDTLTIKETNEVFTAGDIISLNGTTGEVIRGGIEVNTPTLGGGLGLLLSWADQEEGVMKVLANADSGPDAMQAAGNYEWKGVTIRLLDPPLHEFLPRPEQVHERVAEECGFGTDVKRMLARIDSMHEENPMLGLRGCRLGIVKPEFTQMQVKAIMSAAADFMEESPEAKPHPRIMIPLIGSISEYKNQALIIKSEAERIRSERGIDVPYEIGTMIEVPRAALISDKIASLVDETDGKPLCTFFSYGTNDLTQMTMGISRDDSNGFIPKYLDLGIMLDDPFQTIDEEGVGKLVQHSAALGKSVNPTMSLSVCGEHGGDPKSIAFFDKVGLNYVSCSPYRVPVARLAAAQIRVQTRMAKAKEEEEKRTASVQSKQTTMGNVESMSKVIVHCSSSASSSSSDGAESSADSIDAYFEEAYIHKVNERAKKENEQLNLNLGLPVDLTELTRRDVNTAELSVVKRAIRVPVRIMLHILHRSYHLLRIHYLASTDNKHLTKRSNGEKHGISGHVIEVYHQMQTKLTPTGFRESVRNGKHDEMIVTGHYIQQSSHPSEKVILWIYGGAFLAGDSTGNLGIAEKVGLMSGGRDCFIPNYRLIPEAHLDDALFDVTLAYEYLLYERGIRPENVTLLGVSSGGGLVTLLMQALVEARQKNESYVELPAGGVLIGPFVDYCTPKGSMDAYIKHDLIVNQSVFDEGIPYLEVVLGCHKNRVEASPIYRSFIGLPPLCICVSEHEVVYDQAMILAQRAKNQGVDVTVEMKRLYDNMDEKERGDFRMEFVLEGKVFAGDSNTASISCDDKNGSSNGVYPAAVYVTTGAVVPNEYDAVIPVEDTTQETKKGQMCIIDDKVASVLATTKRGLGYDRLVAILLLTQLFSYWWYSMGEKDNMEQVFVEGMGGKIHFGRMNMKPVVNSLDEQVFIRHAVDNAITVFVSCNKYRSATLIASLESEKCRRTDDVASRRATGLWTRCSKKRTGIPCLAVSIIFICDEVWNCFSESMHRRMLETKVKVETSEKLHLGIVVCTSEKEEASGRLDKVRTILMDSLGGEDHVELVNRVVCDMDASYDTIAQRLNEAVCGPEMDNANVIVVVVLGKSGQESNPLPFRTGLDVSHVLRQMTTKHADAMAMRLRKAAASEDALAALFENSVGLVRNDSSVLLRAQTEAWAKLEPSSEAR</sequence>
<name>A0AAD8YPS3_9STRA</name>
<dbReference type="Pfam" id="PF07859">
    <property type="entry name" value="Abhydrolase_3"/>
    <property type="match status" value="1"/>
</dbReference>
<evidence type="ECO:0000256" key="6">
    <source>
        <dbReference type="ARBA" id="ARBA00022741"/>
    </source>
</evidence>
<dbReference type="SUPFAM" id="SSF56059">
    <property type="entry name" value="Glutathione synthetase ATP-binding domain-like"/>
    <property type="match status" value="1"/>
</dbReference>
<gene>
    <name evidence="14" type="ORF">QTG54_000999</name>
</gene>
<dbReference type="Gene3D" id="3.50.30.10">
    <property type="entry name" value="Phosphohistidine domain"/>
    <property type="match status" value="1"/>
</dbReference>
<dbReference type="InterPro" id="IPR008279">
    <property type="entry name" value="PEP-util_enz_mobile_dom"/>
</dbReference>
<dbReference type="GO" id="GO:0016787">
    <property type="term" value="F:hydrolase activity"/>
    <property type="evidence" value="ECO:0007669"/>
    <property type="project" value="InterPro"/>
</dbReference>
<dbReference type="InterPro" id="IPR002192">
    <property type="entry name" value="PPDK_AMP/ATP-bd"/>
</dbReference>
<keyword evidence="5" id="KW-0479">Metal-binding</keyword>
<dbReference type="Gene3D" id="3.30.1490.20">
    <property type="entry name" value="ATP-grasp fold, A domain"/>
    <property type="match status" value="1"/>
</dbReference>
<keyword evidence="14" id="KW-0670">Pyruvate</keyword>
<dbReference type="GO" id="GO:0032324">
    <property type="term" value="P:molybdopterin cofactor biosynthetic process"/>
    <property type="evidence" value="ECO:0007669"/>
    <property type="project" value="InterPro"/>
</dbReference>
<evidence type="ECO:0000313" key="15">
    <source>
        <dbReference type="Proteomes" id="UP001224775"/>
    </source>
</evidence>
<comment type="cofactor">
    <cofactor evidence="1">
        <name>Mg(2+)</name>
        <dbReference type="ChEBI" id="CHEBI:18420"/>
    </cofactor>
</comment>
<dbReference type="PANTHER" id="PTHR22931">
    <property type="entry name" value="PHOSPHOENOLPYRUVATE DIKINASE-RELATED"/>
    <property type="match status" value="1"/>
</dbReference>
<dbReference type="GO" id="GO:0046872">
    <property type="term" value="F:metal ion binding"/>
    <property type="evidence" value="ECO:0007669"/>
    <property type="project" value="UniProtKB-KW"/>
</dbReference>
<dbReference type="SUPFAM" id="SSF53474">
    <property type="entry name" value="alpha/beta-Hydrolases"/>
    <property type="match status" value="1"/>
</dbReference>
<evidence type="ECO:0000256" key="4">
    <source>
        <dbReference type="ARBA" id="ARBA00022679"/>
    </source>
</evidence>
<dbReference type="InterPro" id="IPR013094">
    <property type="entry name" value="AB_hydrolase_3"/>
</dbReference>
<protein>
    <recommendedName>
        <fullName evidence="3">pyruvate, phosphate dikinase</fullName>
        <ecNumber evidence="3">2.7.9.1</ecNumber>
    </recommendedName>
</protein>
<evidence type="ECO:0000256" key="1">
    <source>
        <dbReference type="ARBA" id="ARBA00001946"/>
    </source>
</evidence>
<dbReference type="InterPro" id="IPR000121">
    <property type="entry name" value="PEP_util_C"/>
</dbReference>
<dbReference type="Pfam" id="PF02896">
    <property type="entry name" value="PEP-utilizers_C"/>
    <property type="match status" value="1"/>
</dbReference>
<keyword evidence="7" id="KW-0418">Kinase</keyword>
<organism evidence="14 15">
    <name type="scientific">Skeletonema marinoi</name>
    <dbReference type="NCBI Taxonomy" id="267567"/>
    <lineage>
        <taxon>Eukaryota</taxon>
        <taxon>Sar</taxon>
        <taxon>Stramenopiles</taxon>
        <taxon>Ochrophyta</taxon>
        <taxon>Bacillariophyta</taxon>
        <taxon>Coscinodiscophyceae</taxon>
        <taxon>Thalassiosirophycidae</taxon>
        <taxon>Thalassiosirales</taxon>
        <taxon>Skeletonemataceae</taxon>
        <taxon>Skeletonema</taxon>
        <taxon>Skeletonema marinoi-dohrnii complex</taxon>
    </lineage>
</organism>
<evidence type="ECO:0000259" key="11">
    <source>
        <dbReference type="Pfam" id="PF01326"/>
    </source>
</evidence>
<dbReference type="InterPro" id="IPR036637">
    <property type="entry name" value="Phosphohistidine_dom_sf"/>
</dbReference>
<dbReference type="InterPro" id="IPR029058">
    <property type="entry name" value="AB_hydrolase_fold"/>
</dbReference>
<dbReference type="InterPro" id="IPR015813">
    <property type="entry name" value="Pyrv/PenolPyrv_kinase-like_dom"/>
</dbReference>
<proteinExistence type="inferred from homology"/>
<evidence type="ECO:0000256" key="9">
    <source>
        <dbReference type="ARBA" id="ARBA00022842"/>
    </source>
</evidence>
<dbReference type="InterPro" id="IPR018274">
    <property type="entry name" value="PEP_util_AS"/>
</dbReference>
<dbReference type="Gene3D" id="1.20.80.30">
    <property type="match status" value="1"/>
</dbReference>
<dbReference type="InterPro" id="IPR040442">
    <property type="entry name" value="Pyrv_kinase-like_dom_sf"/>
</dbReference>
<dbReference type="Pfam" id="PF00391">
    <property type="entry name" value="PEP-utilizers"/>
    <property type="match status" value="1"/>
</dbReference>
<dbReference type="Gene3D" id="2.170.190.11">
    <property type="entry name" value="Molybdopterin biosynthesis moea protein, domain 3"/>
    <property type="match status" value="1"/>
</dbReference>
<feature type="domain" description="Pyruvate phosphate dikinase AMP/ATP-binding" evidence="11">
    <location>
        <begin position="1"/>
        <end position="167"/>
    </location>
</feature>
<dbReference type="Proteomes" id="UP001224775">
    <property type="component" value="Unassembled WGS sequence"/>
</dbReference>
<evidence type="ECO:0000259" key="12">
    <source>
        <dbReference type="Pfam" id="PF02896"/>
    </source>
</evidence>
<feature type="domain" description="PEP-utilising enzyme mobile" evidence="10">
    <location>
        <begin position="252"/>
        <end position="335"/>
    </location>
</feature>
<dbReference type="InterPro" id="IPR013815">
    <property type="entry name" value="ATP_grasp_subdomain_1"/>
</dbReference>
<keyword evidence="9" id="KW-0460">Magnesium</keyword>
<dbReference type="SUPFAM" id="SSF51621">
    <property type="entry name" value="Phosphoenolpyruvate/pyruvate domain"/>
    <property type="match status" value="1"/>
</dbReference>
<feature type="domain" description="Alpha/beta hydrolase fold-3" evidence="13">
    <location>
        <begin position="862"/>
        <end position="1063"/>
    </location>
</feature>
<reference evidence="14" key="1">
    <citation type="submission" date="2023-06" db="EMBL/GenBank/DDBJ databases">
        <title>Survivors Of The Sea: Transcriptome response of Skeletonema marinoi to long-term dormancy.</title>
        <authorList>
            <person name="Pinder M.I.M."/>
            <person name="Kourtchenko O."/>
            <person name="Robertson E.K."/>
            <person name="Larsson T."/>
            <person name="Maumus F."/>
            <person name="Osuna-Cruz C.M."/>
            <person name="Vancaester E."/>
            <person name="Stenow R."/>
            <person name="Vandepoele K."/>
            <person name="Ploug H."/>
            <person name="Bruchert V."/>
            <person name="Godhe A."/>
            <person name="Topel M."/>
        </authorList>
    </citation>
    <scope>NUCLEOTIDE SEQUENCE</scope>
    <source>
        <strain evidence="14">R05AC</strain>
    </source>
</reference>
<dbReference type="GO" id="GO:0005524">
    <property type="term" value="F:ATP binding"/>
    <property type="evidence" value="ECO:0007669"/>
    <property type="project" value="UniProtKB-KW"/>
</dbReference>
<dbReference type="Gene3D" id="3.20.20.60">
    <property type="entry name" value="Phosphoenolpyruvate-binding domains"/>
    <property type="match status" value="1"/>
</dbReference>